<keyword evidence="1" id="KW-0378">Hydrolase</keyword>
<dbReference type="Gene3D" id="1.10.1370.30">
    <property type="match status" value="1"/>
</dbReference>
<dbReference type="SUPFAM" id="SSF55486">
    <property type="entry name" value="Metalloproteases ('zincins'), catalytic domain"/>
    <property type="match status" value="1"/>
</dbReference>
<dbReference type="PIRSF" id="PIRSF006615">
    <property type="entry name" value="Zn_crbxpep_Taq"/>
    <property type="match status" value="1"/>
</dbReference>
<comment type="catalytic activity">
    <reaction evidence="1">
        <text>Release of a C-terminal amino acid with broad specificity, except for -Pro.</text>
        <dbReference type="EC" id="3.4.17.19"/>
    </reaction>
</comment>
<reference evidence="2" key="1">
    <citation type="submission" date="2022-06" db="EMBL/GenBank/DDBJ databases">
        <title>Genome sequence of Phormidium yuhuli AB48 isolated from an industrial photobioreactor environment.</title>
        <authorList>
            <person name="Qiu Y."/>
            <person name="Noonan A.J.C."/>
            <person name="Dofher K."/>
            <person name="Koch M."/>
            <person name="Kieft B."/>
            <person name="Lin X."/>
            <person name="Ziels R.M."/>
            <person name="Hallam S.J."/>
        </authorList>
    </citation>
    <scope>NUCLEOTIDE SEQUENCE</scope>
    <source>
        <strain evidence="2">AB48</strain>
    </source>
</reference>
<evidence type="ECO:0000313" key="2">
    <source>
        <dbReference type="EMBL" id="USR89707.1"/>
    </source>
</evidence>
<keyword evidence="3" id="KW-1185">Reference proteome</keyword>
<dbReference type="EMBL" id="CP098611">
    <property type="protein sequence ID" value="USR89707.1"/>
    <property type="molecule type" value="Genomic_DNA"/>
</dbReference>
<dbReference type="PANTHER" id="PTHR34217">
    <property type="entry name" value="METAL-DEPENDENT CARBOXYPEPTIDASE"/>
    <property type="match status" value="1"/>
</dbReference>
<keyword evidence="1 2" id="KW-0121">Carboxypeptidase</keyword>
<evidence type="ECO:0000256" key="1">
    <source>
        <dbReference type="PIRNR" id="PIRNR006615"/>
    </source>
</evidence>
<proteinExistence type="inferred from homology"/>
<comment type="function">
    <text evidence="1">Broad specificity carboxypetidase that releases amino acids sequentially from the C-terminus, including neutral, aromatic, polar and basic residues.</text>
</comment>
<gene>
    <name evidence="2" type="ORF">NEA10_12545</name>
</gene>
<dbReference type="EC" id="3.4.17.19" evidence="1"/>
<comment type="similarity">
    <text evidence="1">Belongs to the peptidase M32 family.</text>
</comment>
<dbReference type="InterPro" id="IPR001333">
    <property type="entry name" value="Peptidase_M32_Taq"/>
</dbReference>
<dbReference type="Proteomes" id="UP001056708">
    <property type="component" value="Chromosome"/>
</dbReference>
<dbReference type="GO" id="GO:0004180">
    <property type="term" value="F:carboxypeptidase activity"/>
    <property type="evidence" value="ECO:0007669"/>
    <property type="project" value="UniProtKB-KW"/>
</dbReference>
<keyword evidence="1" id="KW-0479">Metal-binding</keyword>
<dbReference type="Pfam" id="PF02074">
    <property type="entry name" value="Peptidase_M32"/>
    <property type="match status" value="1"/>
</dbReference>
<dbReference type="PANTHER" id="PTHR34217:SF1">
    <property type="entry name" value="CARBOXYPEPTIDASE 1"/>
    <property type="match status" value="1"/>
</dbReference>
<dbReference type="CDD" id="cd06460">
    <property type="entry name" value="M32_Taq"/>
    <property type="match status" value="1"/>
</dbReference>
<dbReference type="PRINTS" id="PR00998">
    <property type="entry name" value="CRBOXYPTASET"/>
</dbReference>
<protein>
    <recommendedName>
        <fullName evidence="1">Metal-dependent carboxypeptidase</fullName>
        <ecNumber evidence="1">3.4.17.19</ecNumber>
    </recommendedName>
</protein>
<accession>A0ABY5ALJ6</accession>
<evidence type="ECO:0000313" key="3">
    <source>
        <dbReference type="Proteomes" id="UP001056708"/>
    </source>
</evidence>
<keyword evidence="1" id="KW-0482">Metalloprotease</keyword>
<organism evidence="2 3">
    <name type="scientific">Phormidium yuhuli AB48</name>
    <dbReference type="NCBI Taxonomy" id="2940671"/>
    <lineage>
        <taxon>Bacteria</taxon>
        <taxon>Bacillati</taxon>
        <taxon>Cyanobacteriota</taxon>
        <taxon>Cyanophyceae</taxon>
        <taxon>Oscillatoriophycideae</taxon>
        <taxon>Oscillatoriales</taxon>
        <taxon>Oscillatoriaceae</taxon>
        <taxon>Phormidium</taxon>
        <taxon>Phormidium yuhuli</taxon>
    </lineage>
</organism>
<name>A0ABY5ALJ6_9CYAN</name>
<keyword evidence="1" id="KW-0645">Protease</keyword>
<dbReference type="RefSeq" id="WP_252660752.1">
    <property type="nucleotide sequence ID" value="NZ_CP098611.1"/>
</dbReference>
<sequence>MMSIPLSESGSLYSQLITRLRDVRDIQSAAAVLQWDRATYMPLGGATARGRQLATLRQVAHDKLCDPALGELLEQLEAQGQSYPYDSHEASLIRVARRDYDQARRVPGEFMARLSSHQTETYLAWAQAREESDFQRVCPYLEKTLALSQEWASFFPECDRPADSLIALSDEGMTSAILEELFSQLRGELVDIVQAIAQAPAPDSKLLQQQFSETSQLNFCKTLMERIGYDFSRGRQDATLHPFTTSFSINDVRITTRTDPNNLTESLFCSLHEMGHALYEQNIDPALEATPLADGSSSGIHESQSRLWENIVGRSRAFWECFYPRLQGLFLRQLGQSSVCDFYRTINRVACTPIRTAADEVTYNLHVMIRFELEVAMLEGKLSVQDLPEAWNSCYERDLEITPRSDKDGVLQDVHWYSQLIGGQFQGYTLGNLIASQLFETALKQHPEIPVDLERGQFTSLLTWLQRNVYRHGRKFTADELVDRITGMPIHPDPFLRYIRSKYGDLYKLDL</sequence>
<dbReference type="PROSITE" id="PS52034">
    <property type="entry name" value="PEPTIDASE_M32"/>
    <property type="match status" value="1"/>
</dbReference>